<evidence type="ECO:0000313" key="8">
    <source>
        <dbReference type="EMBL" id="OUM50230.1"/>
    </source>
</evidence>
<dbReference type="GO" id="GO:0004222">
    <property type="term" value="F:metalloendopeptidase activity"/>
    <property type="evidence" value="ECO:0007669"/>
    <property type="project" value="InterPro"/>
</dbReference>
<dbReference type="GO" id="GO:0006518">
    <property type="term" value="P:peptide metabolic process"/>
    <property type="evidence" value="ECO:0007669"/>
    <property type="project" value="TreeGrafter"/>
</dbReference>
<dbReference type="InterPro" id="IPR045090">
    <property type="entry name" value="Pept_M3A_M3B"/>
</dbReference>
<keyword evidence="5 6" id="KW-0482">Metalloprotease</keyword>
<sequence>MQQAMPINISNIAELTKELDTLLNVSISSNQELENWLIQQSQTLNSINEQLMQHYIAFQRNTNDIKVKKAFDFDQKNVQPTLKRYKSLLDQKYYESPYRFQLDPSQFGFLDTKIQNIRSLFNEENISLEVTEDELITRYFEITGNLSSMWGSEEVNLSELRIYLQDSDRNIRQKAMTAISEKFLSVENEIQEILNQLIVLRTKKARNVGLTNYRDYMFKKYERFDYTAEQCNEFAESIRKYVVPLQEKTHKKLQEKLRVDTLRPWDIHAVPADHKPLQPVKNENELIEKSKTLFAEIDSSFSALLEKMHNHLDLESRKGKAPGGFCEYLPASKLSFIFMNLTRTQDDVVVFLHEMGHCIHHDLMKDISIHQYQHLPMETAELASMTMELFTMNNWDVFYNNQEDFKQAKQEQLTQIIEYLPITLIIDQFQHWLYENPTHTVEERNAKFLELSSLYNSSIVNTDGYKNWIVAQWLSVLHIFEVPFYYIEYAIAQIGALQMYKQYKENPQQALQNYKKALSLGSSKSVKTVYEAAGIRFDFSGETIKDLMCFVEEELALLEKI</sequence>
<dbReference type="EMBL" id="MWPX01000002">
    <property type="protein sequence ID" value="OUM50230.1"/>
    <property type="molecule type" value="Genomic_DNA"/>
</dbReference>
<keyword evidence="4 6" id="KW-0862">Zinc</keyword>
<evidence type="ECO:0000259" key="7">
    <source>
        <dbReference type="Pfam" id="PF01432"/>
    </source>
</evidence>
<protein>
    <submittedName>
        <fullName evidence="8">Oligoendopeptidase F</fullName>
    </submittedName>
</protein>
<dbReference type="PANTHER" id="PTHR11804:SF48">
    <property type="entry name" value="PUTATIVE-RELATED"/>
    <property type="match status" value="1"/>
</dbReference>
<dbReference type="Gene3D" id="1.10.1370.30">
    <property type="match status" value="1"/>
</dbReference>
<dbReference type="InterPro" id="IPR011976">
    <property type="entry name" value="Pept_M3B_oligopep-rel"/>
</dbReference>
<dbReference type="GO" id="GO:0046872">
    <property type="term" value="F:metal ion binding"/>
    <property type="evidence" value="ECO:0007669"/>
    <property type="project" value="UniProtKB-UniRule"/>
</dbReference>
<proteinExistence type="inferred from homology"/>
<evidence type="ECO:0000256" key="4">
    <source>
        <dbReference type="ARBA" id="ARBA00022833"/>
    </source>
</evidence>
<evidence type="ECO:0000313" key="9">
    <source>
        <dbReference type="Proteomes" id="UP000195321"/>
    </source>
</evidence>
<organism evidence="8 9">
    <name type="scientific">Bacillus pseudomycoides</name>
    <dbReference type="NCBI Taxonomy" id="64104"/>
    <lineage>
        <taxon>Bacteria</taxon>
        <taxon>Bacillati</taxon>
        <taxon>Bacillota</taxon>
        <taxon>Bacilli</taxon>
        <taxon>Bacillales</taxon>
        <taxon>Bacillaceae</taxon>
        <taxon>Bacillus</taxon>
        <taxon>Bacillus cereus group</taxon>
    </lineage>
</organism>
<comment type="caution">
    <text evidence="8">The sequence shown here is derived from an EMBL/GenBank/DDBJ whole genome shotgun (WGS) entry which is preliminary data.</text>
</comment>
<keyword evidence="1 6" id="KW-0645">Protease</keyword>
<dbReference type="GO" id="GO:0006508">
    <property type="term" value="P:proteolysis"/>
    <property type="evidence" value="ECO:0007669"/>
    <property type="project" value="UniProtKB-KW"/>
</dbReference>
<evidence type="ECO:0000256" key="3">
    <source>
        <dbReference type="ARBA" id="ARBA00022801"/>
    </source>
</evidence>
<dbReference type="PANTHER" id="PTHR11804">
    <property type="entry name" value="PROTEASE M3 THIMET OLIGOPEPTIDASE-RELATED"/>
    <property type="match status" value="1"/>
</dbReference>
<comment type="cofactor">
    <cofactor evidence="6">
        <name>Zn(2+)</name>
        <dbReference type="ChEBI" id="CHEBI:29105"/>
    </cofactor>
    <text evidence="6">Binds 1 zinc ion.</text>
</comment>
<evidence type="ECO:0000256" key="5">
    <source>
        <dbReference type="ARBA" id="ARBA00023049"/>
    </source>
</evidence>
<dbReference type="InterPro" id="IPR001567">
    <property type="entry name" value="Pept_M3A_M3B_dom"/>
</dbReference>
<dbReference type="SUPFAM" id="SSF55486">
    <property type="entry name" value="Metalloproteases ('zincins'), catalytic domain"/>
    <property type="match status" value="1"/>
</dbReference>
<evidence type="ECO:0000256" key="1">
    <source>
        <dbReference type="ARBA" id="ARBA00022670"/>
    </source>
</evidence>
<dbReference type="Proteomes" id="UP000195321">
    <property type="component" value="Unassembled WGS sequence"/>
</dbReference>
<keyword evidence="2 6" id="KW-0479">Metal-binding</keyword>
<dbReference type="CDD" id="cd09606">
    <property type="entry name" value="M3B_PepF"/>
    <property type="match status" value="1"/>
</dbReference>
<dbReference type="NCBIfam" id="TIGR02289">
    <property type="entry name" value="M3_not_pepF"/>
    <property type="match status" value="1"/>
</dbReference>
<name>A0A1Y3MP96_9BACI</name>
<dbReference type="Pfam" id="PF01432">
    <property type="entry name" value="Peptidase_M3"/>
    <property type="match status" value="1"/>
</dbReference>
<reference evidence="8 9" key="1">
    <citation type="submission" date="2017-02" db="EMBL/GenBank/DDBJ databases">
        <title>Bacillus pseudomycoides isolate FSL K6-0042.</title>
        <authorList>
            <person name="Kovac J."/>
        </authorList>
    </citation>
    <scope>NUCLEOTIDE SEQUENCE [LARGE SCALE GENOMIC DNA]</scope>
    <source>
        <strain evidence="8 9">FSL K6-0042</strain>
    </source>
</reference>
<evidence type="ECO:0000256" key="6">
    <source>
        <dbReference type="RuleBase" id="RU003435"/>
    </source>
</evidence>
<keyword evidence="3 6" id="KW-0378">Hydrolase</keyword>
<comment type="similarity">
    <text evidence="6">Belongs to the peptidase M3 family.</text>
</comment>
<gene>
    <name evidence="8" type="ORF">BW425_03875</name>
</gene>
<dbReference type="RefSeq" id="WP_016114936.1">
    <property type="nucleotide sequence ID" value="NZ_JARHXM010000097.1"/>
</dbReference>
<feature type="domain" description="Peptidase M3A/M3B catalytic" evidence="7">
    <location>
        <begin position="163"/>
        <end position="544"/>
    </location>
</feature>
<evidence type="ECO:0000256" key="2">
    <source>
        <dbReference type="ARBA" id="ARBA00022723"/>
    </source>
</evidence>
<accession>A0A1Y3MP96</accession>
<dbReference type="AlphaFoldDB" id="A0A1Y3MP96"/>